<reference evidence="1 2" key="1">
    <citation type="submission" date="2019-02" db="EMBL/GenBank/DDBJ databases">
        <title>Deep-cultivation of Planctomycetes and their phenomic and genomic characterization uncovers novel biology.</title>
        <authorList>
            <person name="Wiegand S."/>
            <person name="Jogler M."/>
            <person name="Boedeker C."/>
            <person name="Pinto D."/>
            <person name="Vollmers J."/>
            <person name="Rivas-Marin E."/>
            <person name="Kohn T."/>
            <person name="Peeters S.H."/>
            <person name="Heuer A."/>
            <person name="Rast P."/>
            <person name="Oberbeckmann S."/>
            <person name="Bunk B."/>
            <person name="Jeske O."/>
            <person name="Meyerdierks A."/>
            <person name="Storesund J.E."/>
            <person name="Kallscheuer N."/>
            <person name="Luecker S."/>
            <person name="Lage O.M."/>
            <person name="Pohl T."/>
            <person name="Merkel B.J."/>
            <person name="Hornburger P."/>
            <person name="Mueller R.-W."/>
            <person name="Bruemmer F."/>
            <person name="Labrenz M."/>
            <person name="Spormann A.M."/>
            <person name="Op den Camp H."/>
            <person name="Overmann J."/>
            <person name="Amann R."/>
            <person name="Jetten M.S.M."/>
            <person name="Mascher T."/>
            <person name="Medema M.H."/>
            <person name="Devos D.P."/>
            <person name="Kaster A.-K."/>
            <person name="Ovreas L."/>
            <person name="Rohde M."/>
            <person name="Galperin M.Y."/>
            <person name="Jogler C."/>
        </authorList>
    </citation>
    <scope>NUCLEOTIDE SEQUENCE [LARGE SCALE GENOMIC DNA]</scope>
    <source>
        <strain evidence="1 2">Mal33</strain>
    </source>
</reference>
<dbReference type="AlphaFoldDB" id="A0A518IQK0"/>
<evidence type="ECO:0000313" key="2">
    <source>
        <dbReference type="Proteomes" id="UP000316770"/>
    </source>
</evidence>
<organism evidence="1 2">
    <name type="scientific">Rosistilla oblonga</name>
    <dbReference type="NCBI Taxonomy" id="2527990"/>
    <lineage>
        <taxon>Bacteria</taxon>
        <taxon>Pseudomonadati</taxon>
        <taxon>Planctomycetota</taxon>
        <taxon>Planctomycetia</taxon>
        <taxon>Pirellulales</taxon>
        <taxon>Pirellulaceae</taxon>
        <taxon>Rosistilla</taxon>
    </lineage>
</organism>
<dbReference type="RefSeq" id="WP_145283178.1">
    <property type="nucleotide sequence ID" value="NZ_CP036318.1"/>
</dbReference>
<name>A0A518IQK0_9BACT</name>
<evidence type="ECO:0000313" key="1">
    <source>
        <dbReference type="EMBL" id="QDV55358.1"/>
    </source>
</evidence>
<keyword evidence="2" id="KW-1185">Reference proteome</keyword>
<accession>A0A518IQK0</accession>
<dbReference type="EMBL" id="CP036318">
    <property type="protein sequence ID" value="QDV55358.1"/>
    <property type="molecule type" value="Genomic_DNA"/>
</dbReference>
<gene>
    <name evidence="1" type="ORF">Mal33_13290</name>
</gene>
<dbReference type="Proteomes" id="UP000316770">
    <property type="component" value="Chromosome"/>
</dbReference>
<sequence>MDEPLVQSFAKVADDLRRYIEANTVLPDPDAGFSLFVGRTRCLDNAAVSQLPGWPAGAGLKHPQELACFGYLVALSDDYGQAMHGDWKASLAANLTRDLFPIDRQSFTYRPVEVLGLAVGVNALIGQDDRLRSDFADVVRQCRERGCTDTTSSWMYWLAESTLDKSTTSRPNIGDSNLPINVAALIYWIVSRPELRSSVDPDLMLALEDVLLTQSATRGIAIRDLPNASVTLASLEVSVQRRLRSRLDETTIVPSTTKDAIELVKRISENFPLFARQLLRRRKDVKVRGKKDKQSRPTVVMSDEYDVQDSLHAILRLFFNDVRDEVWTPSYADNQNRIDFVLPDFEIAIEVKHTGHSLTQRKIADQLIVDKEYYRQDTNCKHLICFVYDPELRLKNPASIENDLSAPDDDFEVIVIVSPKGK</sequence>
<protein>
    <submittedName>
        <fullName evidence="1">Uncharacterized protein</fullName>
    </submittedName>
</protein>
<proteinExistence type="predicted"/>
<dbReference type="Pfam" id="PF18742">
    <property type="entry name" value="DpnII-MboI"/>
    <property type="match status" value="1"/>
</dbReference>